<proteinExistence type="predicted"/>
<dbReference type="EMBL" id="CP123443">
    <property type="protein sequence ID" value="WGK70266.1"/>
    <property type="molecule type" value="Genomic_DNA"/>
</dbReference>
<reference evidence="1 2" key="1">
    <citation type="submission" date="2023-04" db="EMBL/GenBank/DDBJ databases">
        <title>Spirochaete genome identified in red abalone sample constitutes a novel genus.</title>
        <authorList>
            <person name="Sharma S.P."/>
            <person name="Purcell C.M."/>
            <person name="Hyde J.R."/>
            <person name="Severin A.J."/>
        </authorList>
    </citation>
    <scope>NUCLEOTIDE SEQUENCE [LARGE SCALE GENOMIC DNA]</scope>
    <source>
        <strain evidence="1 2">SP-2023</strain>
    </source>
</reference>
<evidence type="ECO:0000313" key="1">
    <source>
        <dbReference type="EMBL" id="WGK70266.1"/>
    </source>
</evidence>
<evidence type="ECO:0000313" key="2">
    <source>
        <dbReference type="Proteomes" id="UP001228690"/>
    </source>
</evidence>
<gene>
    <name evidence="1" type="ORF">P0082_05245</name>
</gene>
<protein>
    <submittedName>
        <fullName evidence="1">Uncharacterized protein</fullName>
    </submittedName>
</protein>
<dbReference type="Proteomes" id="UP001228690">
    <property type="component" value="Chromosome"/>
</dbReference>
<name>A0ABY8MJR3_9SPIO</name>
<keyword evidence="2" id="KW-1185">Reference proteome</keyword>
<sequence>MLGCVPLSDTNKDPVPPVNPIISFSSVAVASSLQLEISSNVELANIGAVVRLAAEAAPTKAEAQVSKGHVNVSIPAGVTRKISISQHYSSIFSDGVTLADVLTPNTAYKLYLYFPAEIITTTAEITGLNITNDEAAVPFATAALPAAGDAKWMDSNVNQWMNSNIINQCVGSIDTYYFMQEQTGLVVCYYYASFSPIANEIVYQNNEGQFHNIGTYQGSGGATPSSNFHFAYRLISGYTSNSANHYAYWIGADKSDKIENKIRSTITSPRGLGTAFDIPVTRH</sequence>
<accession>A0ABY8MJR3</accession>
<organism evidence="1 2">
    <name type="scientific">Candidatus Haliotispira prima</name>
    <dbReference type="NCBI Taxonomy" id="3034016"/>
    <lineage>
        <taxon>Bacteria</taxon>
        <taxon>Pseudomonadati</taxon>
        <taxon>Spirochaetota</taxon>
        <taxon>Spirochaetia</taxon>
        <taxon>Spirochaetales</taxon>
        <taxon>Spirochaetaceae</taxon>
        <taxon>Candidatus Haliotispira</taxon>
    </lineage>
</organism>
<dbReference type="RefSeq" id="WP_326928475.1">
    <property type="nucleotide sequence ID" value="NZ_CP123443.1"/>
</dbReference>